<evidence type="ECO:0000256" key="1">
    <source>
        <dbReference type="ARBA" id="ARBA00022723"/>
    </source>
</evidence>
<dbReference type="Gene3D" id="3.40.50.1400">
    <property type="match status" value="1"/>
</dbReference>
<dbReference type="RefSeq" id="WP_061609459.1">
    <property type="nucleotide sequence ID" value="NZ_JEMA01000602.1"/>
</dbReference>
<dbReference type="Proteomes" id="UP000075260">
    <property type="component" value="Unassembled WGS sequence"/>
</dbReference>
<gene>
    <name evidence="3" type="ORF">BE15_29475</name>
</gene>
<dbReference type="SUPFAM" id="SSF53800">
    <property type="entry name" value="Chelatase"/>
    <property type="match status" value="1"/>
</dbReference>
<protein>
    <recommendedName>
        <fullName evidence="5">Cobalamin biosynthesis protein CbiX</fullName>
    </recommendedName>
</protein>
<comment type="caution">
    <text evidence="3">The sequence shown here is derived from an EMBL/GenBank/DDBJ whole genome shotgun (WGS) entry which is preliminary data.</text>
</comment>
<evidence type="ECO:0008006" key="5">
    <source>
        <dbReference type="Google" id="ProtNLM"/>
    </source>
</evidence>
<keyword evidence="1" id="KW-0479">Metal-binding</keyword>
<dbReference type="OrthoDB" id="9797895at2"/>
<keyword evidence="2" id="KW-0456">Lyase</keyword>
<sequence>MGRTKRAVILVGHGAPAADCPRELVTRLKALEGRRAASGGGPPSPEERELEAKVRAWPRTPENDPYRAGIERLAAELAPLLDGAELLVAYNEFCAPTLAEAVATAVQRGADEIAVIPSMTTPGGVHSEVEIPEAIARLRAEHPSVALRYAWPFDLAAVARLLAAQLARDLG</sequence>
<dbReference type="GO" id="GO:0016829">
    <property type="term" value="F:lyase activity"/>
    <property type="evidence" value="ECO:0007669"/>
    <property type="project" value="UniProtKB-KW"/>
</dbReference>
<reference evidence="3 4" key="1">
    <citation type="submission" date="2014-02" db="EMBL/GenBank/DDBJ databases">
        <title>The small core and large imbalanced accessory genome model reveals a collaborative survival strategy of Sorangium cellulosum strains in nature.</title>
        <authorList>
            <person name="Han K."/>
            <person name="Peng R."/>
            <person name="Blom J."/>
            <person name="Li Y.-Z."/>
        </authorList>
    </citation>
    <scope>NUCLEOTIDE SEQUENCE [LARGE SCALE GENOMIC DNA]</scope>
    <source>
        <strain evidence="3 4">So0008-312</strain>
    </source>
</reference>
<dbReference type="Pfam" id="PF01903">
    <property type="entry name" value="CbiX"/>
    <property type="match status" value="1"/>
</dbReference>
<name>A0A150QJ47_SORCE</name>
<proteinExistence type="predicted"/>
<organism evidence="3 4">
    <name type="scientific">Sorangium cellulosum</name>
    <name type="common">Polyangium cellulosum</name>
    <dbReference type="NCBI Taxonomy" id="56"/>
    <lineage>
        <taxon>Bacteria</taxon>
        <taxon>Pseudomonadati</taxon>
        <taxon>Myxococcota</taxon>
        <taxon>Polyangia</taxon>
        <taxon>Polyangiales</taxon>
        <taxon>Polyangiaceae</taxon>
        <taxon>Sorangium</taxon>
    </lineage>
</organism>
<dbReference type="EMBL" id="JEMA01000602">
    <property type="protein sequence ID" value="KYF67984.1"/>
    <property type="molecule type" value="Genomic_DNA"/>
</dbReference>
<dbReference type="GO" id="GO:0046872">
    <property type="term" value="F:metal ion binding"/>
    <property type="evidence" value="ECO:0007669"/>
    <property type="project" value="UniProtKB-KW"/>
</dbReference>
<accession>A0A150QJ47</accession>
<dbReference type="CDD" id="cd03416">
    <property type="entry name" value="CbiX_SirB_N"/>
    <property type="match status" value="1"/>
</dbReference>
<dbReference type="AlphaFoldDB" id="A0A150QJ47"/>
<evidence type="ECO:0000256" key="2">
    <source>
        <dbReference type="ARBA" id="ARBA00023239"/>
    </source>
</evidence>
<dbReference type="InterPro" id="IPR002762">
    <property type="entry name" value="CbiX-like"/>
</dbReference>
<evidence type="ECO:0000313" key="3">
    <source>
        <dbReference type="EMBL" id="KYF67984.1"/>
    </source>
</evidence>
<evidence type="ECO:0000313" key="4">
    <source>
        <dbReference type="Proteomes" id="UP000075260"/>
    </source>
</evidence>